<accession>A0A4C1XHC7</accession>
<proteinExistence type="predicted"/>
<name>A0A4C1XHC7_EUMVA</name>
<keyword evidence="3" id="KW-1185">Reference proteome</keyword>
<sequence length="149" mass="16102">MLYIPTRTESRTKPSILLCATAVYSDVSADGVEEMARSTLSLARSAQAERDNESCFFVRAADVHRLIRPCPRCLCAATGLNVDIGWARIIVVVQVVNRVAGAPRADCGVVVLLAAAAGGLRPRLRRHGRRQRPSPPPHCTIAPYRPGSS</sequence>
<dbReference type="AlphaFoldDB" id="A0A4C1XHC7"/>
<dbReference type="OrthoDB" id="6109at2759"/>
<reference evidence="2 3" key="1">
    <citation type="journal article" date="2019" name="Commun. Biol.">
        <title>The bagworm genome reveals a unique fibroin gene that provides high tensile strength.</title>
        <authorList>
            <person name="Kono N."/>
            <person name="Nakamura H."/>
            <person name="Ohtoshi R."/>
            <person name="Tomita M."/>
            <person name="Numata K."/>
            <person name="Arakawa K."/>
        </authorList>
    </citation>
    <scope>NUCLEOTIDE SEQUENCE [LARGE SCALE GENOMIC DNA]</scope>
</reference>
<evidence type="ECO:0000256" key="1">
    <source>
        <dbReference type="SAM" id="MobiDB-lite"/>
    </source>
</evidence>
<protein>
    <submittedName>
        <fullName evidence="2">Uncharacterized protein</fullName>
    </submittedName>
</protein>
<gene>
    <name evidence="2" type="ORF">EVAR_50627_1</name>
</gene>
<dbReference type="EMBL" id="BGZK01000850">
    <property type="protein sequence ID" value="GBP62798.1"/>
    <property type="molecule type" value="Genomic_DNA"/>
</dbReference>
<feature type="region of interest" description="Disordered" evidence="1">
    <location>
        <begin position="124"/>
        <end position="149"/>
    </location>
</feature>
<evidence type="ECO:0000313" key="2">
    <source>
        <dbReference type="EMBL" id="GBP62798.1"/>
    </source>
</evidence>
<comment type="caution">
    <text evidence="2">The sequence shown here is derived from an EMBL/GenBank/DDBJ whole genome shotgun (WGS) entry which is preliminary data.</text>
</comment>
<organism evidence="2 3">
    <name type="scientific">Eumeta variegata</name>
    <name type="common">Bagworm moth</name>
    <name type="synonym">Eumeta japonica</name>
    <dbReference type="NCBI Taxonomy" id="151549"/>
    <lineage>
        <taxon>Eukaryota</taxon>
        <taxon>Metazoa</taxon>
        <taxon>Ecdysozoa</taxon>
        <taxon>Arthropoda</taxon>
        <taxon>Hexapoda</taxon>
        <taxon>Insecta</taxon>
        <taxon>Pterygota</taxon>
        <taxon>Neoptera</taxon>
        <taxon>Endopterygota</taxon>
        <taxon>Lepidoptera</taxon>
        <taxon>Glossata</taxon>
        <taxon>Ditrysia</taxon>
        <taxon>Tineoidea</taxon>
        <taxon>Psychidae</taxon>
        <taxon>Oiketicinae</taxon>
        <taxon>Eumeta</taxon>
    </lineage>
</organism>
<dbReference type="Proteomes" id="UP000299102">
    <property type="component" value="Unassembled WGS sequence"/>
</dbReference>
<evidence type="ECO:0000313" key="3">
    <source>
        <dbReference type="Proteomes" id="UP000299102"/>
    </source>
</evidence>